<dbReference type="Pfam" id="PF00144">
    <property type="entry name" value="Beta-lactamase"/>
    <property type="match status" value="1"/>
</dbReference>
<reference evidence="2 3" key="1">
    <citation type="submission" date="2019-04" db="EMBL/GenBank/DDBJ databases">
        <title>Draft, Whole-Genome Sequence of the Anthracene-degrading Mycobacterium frederiksbergense LB501T, Isolated from a Polycyclic Aromatic Hydrocarbon (PAH)-Contaminated Soil.</title>
        <authorList>
            <person name="Augelletti F."/>
        </authorList>
    </citation>
    <scope>NUCLEOTIDE SEQUENCE [LARGE SCALE GENOMIC DNA]</scope>
    <source>
        <strain evidence="2 3">LB 501T</strain>
    </source>
</reference>
<dbReference type="InterPro" id="IPR001466">
    <property type="entry name" value="Beta-lactam-related"/>
</dbReference>
<keyword evidence="3" id="KW-1185">Reference proteome</keyword>
<sequence>MCRCARSSPIRSTSITWRISSICPVGALELLDDWPVPTVAAAVVGPAGRGERSDGRVAVLATHGDTTHRFRLASVTKPLVARAAQVAVEEGAFELDTPAGPPGSTVRHLLAHASGVAMQSGELLAAPGSRRIYSNHGFTLLAEALEDTTEIEFGEYLREAVFEPLGMTASTLAGGAAAAGYGGESSVDDLVRFAADLLRPALVTPELHAEATTVQFAGLNGVLPGFGSQRPNDWGLGFEIRAEKEPHWTGTSNSARTYGHFGQSGTFLWVDPAVDLAFVVLTDRDFGEWTYPLWPAISDGVLREFGAH</sequence>
<accession>A0A6H0SBR1</accession>
<protein>
    <submittedName>
        <fullName evidence="2">Class A beta-lactamase-related serine hydrolase</fullName>
    </submittedName>
</protein>
<keyword evidence="2" id="KW-0378">Hydrolase</keyword>
<proteinExistence type="predicted"/>
<name>A0A6H0SBR1_9MYCO</name>
<dbReference type="AlphaFoldDB" id="A0A6H0SBR1"/>
<dbReference type="Gene3D" id="3.40.710.10">
    <property type="entry name" value="DD-peptidase/beta-lactamase superfamily"/>
    <property type="match status" value="1"/>
</dbReference>
<organism evidence="2 3">
    <name type="scientific">Mycolicibacterium frederiksbergense</name>
    <dbReference type="NCBI Taxonomy" id="117567"/>
    <lineage>
        <taxon>Bacteria</taxon>
        <taxon>Bacillati</taxon>
        <taxon>Actinomycetota</taxon>
        <taxon>Actinomycetes</taxon>
        <taxon>Mycobacteriales</taxon>
        <taxon>Mycobacteriaceae</taxon>
        <taxon>Mycolicibacterium</taxon>
    </lineage>
</organism>
<dbReference type="EMBL" id="CP038799">
    <property type="protein sequence ID" value="QIV84021.1"/>
    <property type="molecule type" value="Genomic_DNA"/>
</dbReference>
<evidence type="ECO:0000313" key="3">
    <source>
        <dbReference type="Proteomes" id="UP000501849"/>
    </source>
</evidence>
<evidence type="ECO:0000259" key="1">
    <source>
        <dbReference type="Pfam" id="PF00144"/>
    </source>
</evidence>
<dbReference type="Proteomes" id="UP000501849">
    <property type="component" value="Chromosome"/>
</dbReference>
<evidence type="ECO:0000313" key="2">
    <source>
        <dbReference type="EMBL" id="QIV84021.1"/>
    </source>
</evidence>
<dbReference type="PANTHER" id="PTHR43283:SF15">
    <property type="entry name" value="CONSERVED PROTEIN"/>
    <property type="match status" value="1"/>
</dbReference>
<dbReference type="KEGG" id="mfre:EXE63_26415"/>
<dbReference type="InterPro" id="IPR012338">
    <property type="entry name" value="Beta-lactam/transpept-like"/>
</dbReference>
<feature type="domain" description="Beta-lactamase-related" evidence="1">
    <location>
        <begin position="55"/>
        <end position="287"/>
    </location>
</feature>
<gene>
    <name evidence="2" type="ORF">EXE63_26415</name>
</gene>
<dbReference type="InterPro" id="IPR050789">
    <property type="entry name" value="Diverse_Enzym_Activities"/>
</dbReference>
<dbReference type="SUPFAM" id="SSF56601">
    <property type="entry name" value="beta-lactamase/transpeptidase-like"/>
    <property type="match status" value="1"/>
</dbReference>
<dbReference type="PANTHER" id="PTHR43283">
    <property type="entry name" value="BETA-LACTAMASE-RELATED"/>
    <property type="match status" value="1"/>
</dbReference>
<dbReference type="GO" id="GO:0016787">
    <property type="term" value="F:hydrolase activity"/>
    <property type="evidence" value="ECO:0007669"/>
    <property type="project" value="UniProtKB-KW"/>
</dbReference>